<evidence type="ECO:0000259" key="1">
    <source>
        <dbReference type="Pfam" id="PF20066"/>
    </source>
</evidence>
<organism evidence="2 3">
    <name type="scientific">Roseovarius bejariae</name>
    <dbReference type="NCBI Taxonomy" id="2576383"/>
    <lineage>
        <taxon>Bacteria</taxon>
        <taxon>Pseudomonadati</taxon>
        <taxon>Pseudomonadota</taxon>
        <taxon>Alphaproteobacteria</taxon>
        <taxon>Rhodobacterales</taxon>
        <taxon>Roseobacteraceae</taxon>
        <taxon>Roseovarius</taxon>
    </lineage>
</organism>
<dbReference type="AlphaFoldDB" id="A0A844CG27"/>
<reference evidence="2 3" key="1">
    <citation type="submission" date="2019-05" db="EMBL/GenBank/DDBJ databases">
        <title>Roseovarius bejariae sp. nov., a moderately halophylic bacterium isolated from a saline soil in Rambla Salada (Murcia).</title>
        <authorList>
            <person name="Castro D.J."/>
            <person name="Gomez-Altuve A."/>
            <person name="Reina J.C."/>
            <person name="Rodriguez M."/>
            <person name="Sampedro I."/>
            <person name="Llamas I."/>
            <person name="Martinez-Checa F."/>
        </authorList>
    </citation>
    <scope>NUCLEOTIDE SEQUENCE [LARGE SCALE GENOMIC DNA]</scope>
    <source>
        <strain evidence="2 3">A21</strain>
    </source>
</reference>
<protein>
    <recommendedName>
        <fullName evidence="1">Glyoxalase-related protein domain-containing protein</fullName>
    </recommendedName>
</protein>
<sequence length="144" mass="15884">MTQTTTPAVSTMKQQARRLRAAMQEAGTPLSHSAALETVARQHGHRDWNTASAAARWDNPPRWQIGQAVRGRYLNQPFTGRIKSVSEGIGGFWRLTLHFDTPVDVVTSQHFSNLRSQVRCTVNGQGTTTEKTSDGTPHLTLFAA</sequence>
<keyword evidence="3" id="KW-1185">Reference proteome</keyword>
<evidence type="ECO:0000313" key="2">
    <source>
        <dbReference type="EMBL" id="MRU14221.1"/>
    </source>
</evidence>
<dbReference type="OrthoDB" id="7350221at2"/>
<name>A0A844CG27_9RHOB</name>
<feature type="domain" description="Glyoxalase-related protein" evidence="1">
    <location>
        <begin position="3"/>
        <end position="141"/>
    </location>
</feature>
<accession>A0A844CG27</accession>
<dbReference type="EMBL" id="SZWE01000001">
    <property type="protein sequence ID" value="MRU14221.1"/>
    <property type="molecule type" value="Genomic_DNA"/>
</dbReference>
<proteinExistence type="predicted"/>
<dbReference type="Proteomes" id="UP000564704">
    <property type="component" value="Unassembled WGS sequence"/>
</dbReference>
<evidence type="ECO:0000313" key="3">
    <source>
        <dbReference type="Proteomes" id="UP000564704"/>
    </source>
</evidence>
<dbReference type="InterPro" id="IPR045517">
    <property type="entry name" value="Glyoxalase_8"/>
</dbReference>
<comment type="caution">
    <text evidence="2">The sequence shown here is derived from an EMBL/GenBank/DDBJ whole genome shotgun (WGS) entry which is preliminary data.</text>
</comment>
<dbReference type="Pfam" id="PF20066">
    <property type="entry name" value="Glyoxalase_8"/>
    <property type="match status" value="1"/>
</dbReference>
<gene>
    <name evidence="2" type="ORF">FDP25_02145</name>
</gene>
<dbReference type="RefSeq" id="WP_154148523.1">
    <property type="nucleotide sequence ID" value="NZ_SZWE01000001.1"/>
</dbReference>